<evidence type="ECO:0000313" key="1">
    <source>
        <dbReference type="EMBL" id="PNX68589.1"/>
    </source>
</evidence>
<reference evidence="1 2" key="1">
    <citation type="journal article" date="2014" name="Am. J. Bot.">
        <title>Genome assembly and annotation for red clover (Trifolium pratense; Fabaceae).</title>
        <authorList>
            <person name="Istvanek J."/>
            <person name="Jaros M."/>
            <person name="Krenek A."/>
            <person name="Repkova J."/>
        </authorList>
    </citation>
    <scope>NUCLEOTIDE SEQUENCE [LARGE SCALE GENOMIC DNA]</scope>
    <source>
        <strain evidence="2">cv. Tatra</strain>
        <tissue evidence="1">Young leaves</tissue>
    </source>
</reference>
<name>A0A2K3KQN1_TRIPR</name>
<comment type="caution">
    <text evidence="1">The sequence shown here is derived from an EMBL/GenBank/DDBJ whole genome shotgun (WGS) entry which is preliminary data.</text>
</comment>
<gene>
    <name evidence="1" type="ORF">L195_g064046</name>
</gene>
<feature type="non-terminal residue" evidence="1">
    <location>
        <position position="28"/>
    </location>
</feature>
<dbReference type="AlphaFoldDB" id="A0A2K3KQN1"/>
<dbReference type="Proteomes" id="UP000236291">
    <property type="component" value="Unassembled WGS sequence"/>
</dbReference>
<evidence type="ECO:0000313" key="2">
    <source>
        <dbReference type="Proteomes" id="UP000236291"/>
    </source>
</evidence>
<dbReference type="EMBL" id="ASHM01230745">
    <property type="protein sequence ID" value="PNX68589.1"/>
    <property type="molecule type" value="Genomic_DNA"/>
</dbReference>
<protein>
    <submittedName>
        <fullName evidence="1">Uncharacterized protein</fullName>
    </submittedName>
</protein>
<sequence length="28" mass="3209">MFWKTKIGSKSLETHIRCQSFVPNSDPA</sequence>
<reference evidence="1 2" key="2">
    <citation type="journal article" date="2017" name="Front. Plant Sci.">
        <title>Gene Classification and Mining of Molecular Markers Useful in Red Clover (Trifolium pratense) Breeding.</title>
        <authorList>
            <person name="Istvanek J."/>
            <person name="Dluhosova J."/>
            <person name="Dluhos P."/>
            <person name="Patkova L."/>
            <person name="Nedelnik J."/>
            <person name="Repkova J."/>
        </authorList>
    </citation>
    <scope>NUCLEOTIDE SEQUENCE [LARGE SCALE GENOMIC DNA]</scope>
    <source>
        <strain evidence="2">cv. Tatra</strain>
        <tissue evidence="1">Young leaves</tissue>
    </source>
</reference>
<proteinExistence type="predicted"/>
<accession>A0A2K3KQN1</accession>
<organism evidence="1 2">
    <name type="scientific">Trifolium pratense</name>
    <name type="common">Red clover</name>
    <dbReference type="NCBI Taxonomy" id="57577"/>
    <lineage>
        <taxon>Eukaryota</taxon>
        <taxon>Viridiplantae</taxon>
        <taxon>Streptophyta</taxon>
        <taxon>Embryophyta</taxon>
        <taxon>Tracheophyta</taxon>
        <taxon>Spermatophyta</taxon>
        <taxon>Magnoliopsida</taxon>
        <taxon>eudicotyledons</taxon>
        <taxon>Gunneridae</taxon>
        <taxon>Pentapetalae</taxon>
        <taxon>rosids</taxon>
        <taxon>fabids</taxon>
        <taxon>Fabales</taxon>
        <taxon>Fabaceae</taxon>
        <taxon>Papilionoideae</taxon>
        <taxon>50 kb inversion clade</taxon>
        <taxon>NPAAA clade</taxon>
        <taxon>Hologalegina</taxon>
        <taxon>IRL clade</taxon>
        <taxon>Trifolieae</taxon>
        <taxon>Trifolium</taxon>
    </lineage>
</organism>